<protein>
    <submittedName>
        <fullName evidence="2">Uncharacterized protein</fullName>
    </submittedName>
</protein>
<name>A0A5B7JM84_PORTR</name>
<proteinExistence type="predicted"/>
<feature type="compositionally biased region" description="Basic residues" evidence="1">
    <location>
        <begin position="118"/>
        <end position="140"/>
    </location>
</feature>
<dbReference type="AlphaFoldDB" id="A0A5B7JM84"/>
<evidence type="ECO:0000313" key="2">
    <source>
        <dbReference type="EMBL" id="MPC94218.1"/>
    </source>
</evidence>
<dbReference type="EMBL" id="VSRR010097693">
    <property type="protein sequence ID" value="MPC94218.1"/>
    <property type="molecule type" value="Genomic_DNA"/>
</dbReference>
<organism evidence="2 3">
    <name type="scientific">Portunus trituberculatus</name>
    <name type="common">Swimming crab</name>
    <name type="synonym">Neptunus trituberculatus</name>
    <dbReference type="NCBI Taxonomy" id="210409"/>
    <lineage>
        <taxon>Eukaryota</taxon>
        <taxon>Metazoa</taxon>
        <taxon>Ecdysozoa</taxon>
        <taxon>Arthropoda</taxon>
        <taxon>Crustacea</taxon>
        <taxon>Multicrustacea</taxon>
        <taxon>Malacostraca</taxon>
        <taxon>Eumalacostraca</taxon>
        <taxon>Eucarida</taxon>
        <taxon>Decapoda</taxon>
        <taxon>Pleocyemata</taxon>
        <taxon>Brachyura</taxon>
        <taxon>Eubrachyura</taxon>
        <taxon>Portunoidea</taxon>
        <taxon>Portunidae</taxon>
        <taxon>Portuninae</taxon>
        <taxon>Portunus</taxon>
    </lineage>
</organism>
<comment type="caution">
    <text evidence="2">The sequence shown here is derived from an EMBL/GenBank/DDBJ whole genome shotgun (WGS) entry which is preliminary data.</text>
</comment>
<feature type="compositionally biased region" description="Basic and acidic residues" evidence="1">
    <location>
        <begin position="1"/>
        <end position="11"/>
    </location>
</feature>
<reference evidence="2 3" key="1">
    <citation type="submission" date="2019-05" db="EMBL/GenBank/DDBJ databases">
        <title>Another draft genome of Portunus trituberculatus and its Hox gene families provides insights of decapod evolution.</title>
        <authorList>
            <person name="Jeong J.-H."/>
            <person name="Song I."/>
            <person name="Kim S."/>
            <person name="Choi T."/>
            <person name="Kim D."/>
            <person name="Ryu S."/>
            <person name="Kim W."/>
        </authorList>
    </citation>
    <scope>NUCLEOTIDE SEQUENCE [LARGE SCALE GENOMIC DNA]</scope>
    <source>
        <tissue evidence="2">Muscle</tissue>
    </source>
</reference>
<feature type="region of interest" description="Disordered" evidence="1">
    <location>
        <begin position="1"/>
        <end position="25"/>
    </location>
</feature>
<feature type="region of interest" description="Disordered" evidence="1">
    <location>
        <begin position="50"/>
        <end position="147"/>
    </location>
</feature>
<feature type="compositionally biased region" description="Basic and acidic residues" evidence="1">
    <location>
        <begin position="50"/>
        <end position="81"/>
    </location>
</feature>
<feature type="compositionally biased region" description="Basic and acidic residues" evidence="1">
    <location>
        <begin position="94"/>
        <end position="112"/>
    </location>
</feature>
<sequence length="147" mass="16615">MARKRNDKEHCGCVTSKPGGSGRRNINFAVGGCARRRVAGLHVTQGRIEGRADREQVDGWQRKGRRRAEGEQRADRRRAEGGQKTGRRRQKVRQRADKGRADDGYKTWRGRADVQSAGRRRAKSGQMGRRRAKGGHRGDKRRAEDGK</sequence>
<evidence type="ECO:0000256" key="1">
    <source>
        <dbReference type="SAM" id="MobiDB-lite"/>
    </source>
</evidence>
<keyword evidence="3" id="KW-1185">Reference proteome</keyword>
<accession>A0A5B7JM84</accession>
<evidence type="ECO:0000313" key="3">
    <source>
        <dbReference type="Proteomes" id="UP000324222"/>
    </source>
</evidence>
<dbReference type="Proteomes" id="UP000324222">
    <property type="component" value="Unassembled WGS sequence"/>
</dbReference>
<gene>
    <name evidence="2" type="ORF">E2C01_089375</name>
</gene>